<evidence type="ECO:0008006" key="3">
    <source>
        <dbReference type="Google" id="ProtNLM"/>
    </source>
</evidence>
<reference evidence="1 2" key="1">
    <citation type="submission" date="2016-10" db="EMBL/GenBank/DDBJ databases">
        <authorList>
            <person name="de Groot N.N."/>
        </authorList>
    </citation>
    <scope>NUCLEOTIDE SEQUENCE [LARGE SCALE GENOMIC DNA]</scope>
    <source>
        <strain evidence="1 2">DSM 16195</strain>
    </source>
</reference>
<evidence type="ECO:0000313" key="2">
    <source>
        <dbReference type="Proteomes" id="UP000199321"/>
    </source>
</evidence>
<protein>
    <recommendedName>
        <fullName evidence="3">DUF2946 domain-containing protein</fullName>
    </recommendedName>
</protein>
<proteinExistence type="predicted"/>
<organism evidence="1 2">
    <name type="scientific">Ulvibacter litoralis</name>
    <dbReference type="NCBI Taxonomy" id="227084"/>
    <lineage>
        <taxon>Bacteria</taxon>
        <taxon>Pseudomonadati</taxon>
        <taxon>Bacteroidota</taxon>
        <taxon>Flavobacteriia</taxon>
        <taxon>Flavobacteriales</taxon>
        <taxon>Flavobacteriaceae</taxon>
        <taxon>Ulvibacter</taxon>
    </lineage>
</organism>
<name>A0A1G7F5J3_9FLAO</name>
<dbReference type="STRING" id="227084.SAMN05421855_102347"/>
<accession>A0A1G7F5J3</accession>
<keyword evidence="2" id="KW-1185">Reference proteome</keyword>
<dbReference type="AlphaFoldDB" id="A0A1G7F5J3"/>
<gene>
    <name evidence="1" type="ORF">SAMN05421855_102347</name>
</gene>
<dbReference type="Proteomes" id="UP000199321">
    <property type="component" value="Unassembled WGS sequence"/>
</dbReference>
<dbReference type="EMBL" id="FNBA01000002">
    <property type="protein sequence ID" value="SDE71180.1"/>
    <property type="molecule type" value="Genomic_DNA"/>
</dbReference>
<sequence length="118" mass="13649">MRFSYHNKMMDYKKQIGKNLVALLLFAALMLPTTVQFFHLFEGHEHVACTEKTTHIHESTTKCELCSFHIASFNYDIAKYPELQLPEIPVKLDVNFASLQFHSFKTANTQLRAPPIFS</sequence>
<evidence type="ECO:0000313" key="1">
    <source>
        <dbReference type="EMBL" id="SDE71180.1"/>
    </source>
</evidence>